<organism evidence="13 14">
    <name type="scientific">Phanerochaete carnosa (strain HHB-10118-sp)</name>
    <name type="common">White-rot fungus</name>
    <name type="synonym">Peniophora carnosa</name>
    <dbReference type="NCBI Taxonomy" id="650164"/>
    <lineage>
        <taxon>Eukaryota</taxon>
        <taxon>Fungi</taxon>
        <taxon>Dikarya</taxon>
        <taxon>Basidiomycota</taxon>
        <taxon>Agaricomycotina</taxon>
        <taxon>Agaricomycetes</taxon>
        <taxon>Polyporales</taxon>
        <taxon>Phanerochaetaceae</taxon>
        <taxon>Phanerochaete</taxon>
    </lineage>
</organism>
<dbReference type="STRING" id="650164.K5VBH3"/>
<dbReference type="GeneID" id="18919389"/>
<comment type="cofactor">
    <cofactor evidence="1">
        <name>Ca(2+)</name>
        <dbReference type="ChEBI" id="CHEBI:29108"/>
    </cofactor>
</comment>
<comment type="subcellular location">
    <subcellularLocation>
        <location evidence="2">Secreted</location>
        <location evidence="2">Extracellular space</location>
    </subcellularLocation>
</comment>
<evidence type="ECO:0000313" key="14">
    <source>
        <dbReference type="Proteomes" id="UP000008370"/>
    </source>
</evidence>
<accession>K5VBH3</accession>
<sequence>MEISMKVHEAISAPPRSYISNGPAPADTQLKLRNALAPSDPKGLIDALYNVSTPGSSSYGQHLSKEEVEKVVAPTAQASGAVNAWLSQAGVNATPISPTGDWLSITVPVSQANELFDADFAVHTHSETGKQTVRTMSYSIPSELAGHIDLVHPTITFPSSISLRPVVSTPSGPERSGIAPLASCSTSAITPACVQSLYGIPATKATQSSNQLGVSGFIEQFASQADLTTFLNTSRPDLKGATFALQTLDGGSNPQSGSEAGIEANLDIQYTVGVASGVPVTFISVGENFNDSDLGGFLDIVNFLLGESNPPQVLTTSYDSNENEISRSLANNLCNAYAQLGARGTSILFASGDGGVSGSQPQSCSEFVPTFPSGCPFMTSVGATQLTSSSGGETAASFSSGGFSNYFGTPSYQTAALDEQRPVQRLGTCVPGCRSDRGERRDRRERPGRDGGRHELCKPHLREHDRAYPSVKLQVIFLDFSLLPSFRPYFVFCARSFLPSFLAFLAAWVTWRKMLCIT</sequence>
<evidence type="ECO:0000256" key="8">
    <source>
        <dbReference type="ARBA" id="ARBA00023145"/>
    </source>
</evidence>
<dbReference type="GO" id="GO:0046872">
    <property type="term" value="F:metal ion binding"/>
    <property type="evidence" value="ECO:0007669"/>
    <property type="project" value="UniProtKB-KW"/>
</dbReference>
<dbReference type="HOGENOM" id="CLU_013783_3_1_1"/>
<dbReference type="CDD" id="cd11377">
    <property type="entry name" value="Pro-peptidase_S53"/>
    <property type="match status" value="1"/>
</dbReference>
<keyword evidence="14" id="KW-1185">Reference proteome</keyword>
<dbReference type="RefSeq" id="XP_007403020.1">
    <property type="nucleotide sequence ID" value="XM_007402958.1"/>
</dbReference>
<dbReference type="AlphaFoldDB" id="K5VBH3"/>
<gene>
    <name evidence="13" type="ORF">PHACADRAFT_266366</name>
</gene>
<evidence type="ECO:0000256" key="1">
    <source>
        <dbReference type="ARBA" id="ARBA00001913"/>
    </source>
</evidence>
<keyword evidence="11" id="KW-1133">Transmembrane helix</keyword>
<dbReference type="SUPFAM" id="SSF52743">
    <property type="entry name" value="Subtilisin-like"/>
    <property type="match status" value="1"/>
</dbReference>
<dbReference type="EMBL" id="JH931065">
    <property type="protein sequence ID" value="EKM48428.1"/>
    <property type="molecule type" value="Genomic_DNA"/>
</dbReference>
<dbReference type="GO" id="GO:0008240">
    <property type="term" value="F:tripeptidyl-peptidase activity"/>
    <property type="evidence" value="ECO:0007669"/>
    <property type="project" value="TreeGrafter"/>
</dbReference>
<evidence type="ECO:0000256" key="9">
    <source>
        <dbReference type="PROSITE-ProRule" id="PRU01032"/>
    </source>
</evidence>
<dbReference type="InParanoid" id="K5VBH3"/>
<evidence type="ECO:0000256" key="2">
    <source>
        <dbReference type="ARBA" id="ARBA00004239"/>
    </source>
</evidence>
<keyword evidence="8" id="KW-0865">Zymogen</keyword>
<evidence type="ECO:0000256" key="6">
    <source>
        <dbReference type="ARBA" id="ARBA00022825"/>
    </source>
</evidence>
<keyword evidence="5" id="KW-0378">Hydrolase</keyword>
<dbReference type="InterPro" id="IPR015366">
    <property type="entry name" value="S53_propep"/>
</dbReference>
<evidence type="ECO:0000256" key="11">
    <source>
        <dbReference type="SAM" id="Phobius"/>
    </source>
</evidence>
<dbReference type="CDD" id="cd04056">
    <property type="entry name" value="Peptidases_S53"/>
    <property type="match status" value="1"/>
</dbReference>
<dbReference type="InterPro" id="IPR036852">
    <property type="entry name" value="Peptidase_S8/S53_dom_sf"/>
</dbReference>
<reference evidence="13 14" key="1">
    <citation type="journal article" date="2012" name="BMC Genomics">
        <title>Comparative genomics of the white-rot fungi, Phanerochaete carnosa and P. chrysosporium, to elucidate the genetic basis of the distinct wood types they colonize.</title>
        <authorList>
            <person name="Suzuki H."/>
            <person name="MacDonald J."/>
            <person name="Syed K."/>
            <person name="Salamov A."/>
            <person name="Hori C."/>
            <person name="Aerts A."/>
            <person name="Henrissat B."/>
            <person name="Wiebenga A."/>
            <person name="vanKuyk P.A."/>
            <person name="Barry K."/>
            <person name="Lindquist E."/>
            <person name="LaButti K."/>
            <person name="Lapidus A."/>
            <person name="Lucas S."/>
            <person name="Coutinho P."/>
            <person name="Gong Y."/>
            <person name="Samejima M."/>
            <person name="Mahadevan R."/>
            <person name="Abou-Zaid M."/>
            <person name="de Vries R.P."/>
            <person name="Igarashi K."/>
            <person name="Yadav J.S."/>
            <person name="Grigoriev I.V."/>
            <person name="Master E.R."/>
        </authorList>
    </citation>
    <scope>NUCLEOTIDE SEQUENCE [LARGE SCALE GENOMIC DNA]</scope>
    <source>
        <strain evidence="13 14">HHB-10118-sp</strain>
    </source>
</reference>
<dbReference type="GO" id="GO:0005576">
    <property type="term" value="C:extracellular region"/>
    <property type="evidence" value="ECO:0007669"/>
    <property type="project" value="UniProtKB-SubCell"/>
</dbReference>
<feature type="transmembrane region" description="Helical" evidence="11">
    <location>
        <begin position="489"/>
        <end position="511"/>
    </location>
</feature>
<dbReference type="Pfam" id="PF09286">
    <property type="entry name" value="Pro-kuma_activ"/>
    <property type="match status" value="1"/>
</dbReference>
<evidence type="ECO:0000313" key="13">
    <source>
        <dbReference type="EMBL" id="EKM48428.1"/>
    </source>
</evidence>
<dbReference type="PROSITE" id="PS51695">
    <property type="entry name" value="SEDOLISIN"/>
    <property type="match status" value="1"/>
</dbReference>
<keyword evidence="6" id="KW-0720">Serine protease</keyword>
<comment type="caution">
    <text evidence="9">Lacks conserved residue(s) required for the propagation of feature annotation.</text>
</comment>
<dbReference type="GO" id="GO:0004252">
    <property type="term" value="F:serine-type endopeptidase activity"/>
    <property type="evidence" value="ECO:0007669"/>
    <property type="project" value="InterPro"/>
</dbReference>
<keyword evidence="7" id="KW-0106">Calcium</keyword>
<keyword evidence="4" id="KW-0479">Metal-binding</keyword>
<keyword evidence="11" id="KW-0812">Transmembrane</keyword>
<keyword evidence="11" id="KW-0472">Membrane</keyword>
<name>K5VBH3_PHACS</name>
<proteinExistence type="predicted"/>
<dbReference type="SUPFAM" id="SSF54897">
    <property type="entry name" value="Protease propeptides/inhibitors"/>
    <property type="match status" value="1"/>
</dbReference>
<protein>
    <recommendedName>
        <fullName evidence="12">Peptidase S53 domain-containing protein</fullName>
    </recommendedName>
</protein>
<dbReference type="PANTHER" id="PTHR14218">
    <property type="entry name" value="PROTEASE S8 TRIPEPTIDYL PEPTIDASE I CLN2"/>
    <property type="match status" value="1"/>
</dbReference>
<dbReference type="InterPro" id="IPR050819">
    <property type="entry name" value="Tripeptidyl-peptidase_I"/>
</dbReference>
<dbReference type="Proteomes" id="UP000008370">
    <property type="component" value="Unassembled WGS sequence"/>
</dbReference>
<evidence type="ECO:0000256" key="10">
    <source>
        <dbReference type="SAM" id="MobiDB-lite"/>
    </source>
</evidence>
<feature type="region of interest" description="Disordered" evidence="10">
    <location>
        <begin position="434"/>
        <end position="455"/>
    </location>
</feature>
<feature type="domain" description="Peptidase S53" evidence="12">
    <location>
        <begin position="188"/>
        <end position="518"/>
    </location>
</feature>
<dbReference type="InterPro" id="IPR030400">
    <property type="entry name" value="Sedolisin_dom"/>
</dbReference>
<dbReference type="PANTHER" id="PTHR14218:SF10">
    <property type="entry name" value="PEPTIDASE S53 DOMAIN-CONTAINING PROTEIN"/>
    <property type="match status" value="1"/>
</dbReference>
<evidence type="ECO:0000256" key="3">
    <source>
        <dbReference type="ARBA" id="ARBA00022670"/>
    </source>
</evidence>
<dbReference type="GO" id="GO:0006508">
    <property type="term" value="P:proteolysis"/>
    <property type="evidence" value="ECO:0007669"/>
    <property type="project" value="UniProtKB-KW"/>
</dbReference>
<keyword evidence="3" id="KW-0645">Protease</keyword>
<evidence type="ECO:0000256" key="7">
    <source>
        <dbReference type="ARBA" id="ARBA00022837"/>
    </source>
</evidence>
<dbReference type="Gene3D" id="3.40.50.200">
    <property type="entry name" value="Peptidase S8/S53 domain"/>
    <property type="match status" value="1"/>
</dbReference>
<dbReference type="KEGG" id="pco:PHACADRAFT_266366"/>
<evidence type="ECO:0000256" key="5">
    <source>
        <dbReference type="ARBA" id="ARBA00022801"/>
    </source>
</evidence>
<evidence type="ECO:0000259" key="12">
    <source>
        <dbReference type="PROSITE" id="PS51695"/>
    </source>
</evidence>
<evidence type="ECO:0000256" key="4">
    <source>
        <dbReference type="ARBA" id="ARBA00022723"/>
    </source>
</evidence>
<dbReference type="OrthoDB" id="409122at2759"/>
<dbReference type="SMART" id="SM00944">
    <property type="entry name" value="Pro-kuma_activ"/>
    <property type="match status" value="1"/>
</dbReference>